<keyword evidence="8" id="KW-1185">Reference proteome</keyword>
<keyword evidence="2 5" id="KW-0812">Transmembrane</keyword>
<evidence type="ECO:0000256" key="2">
    <source>
        <dbReference type="ARBA" id="ARBA00022692"/>
    </source>
</evidence>
<dbReference type="RefSeq" id="WP_379662178.1">
    <property type="nucleotide sequence ID" value="NZ_JBHUDG010000012.1"/>
</dbReference>
<dbReference type="InterPro" id="IPR003807">
    <property type="entry name" value="DUF202"/>
</dbReference>
<sequence length="111" mass="12974">MEDTKSEQINTSFKKDLILREELAIQRTFLANQSTFLSFLRSSMYFLVAGLSVNKLVDDNRAVIFEYILFVISGLLLVVGIINYFRNHKKIKQSEIHIGDYKLKYENNSYL</sequence>
<keyword evidence="3 5" id="KW-1133">Transmembrane helix</keyword>
<feature type="domain" description="DUF202" evidence="6">
    <location>
        <begin position="27"/>
        <end position="89"/>
    </location>
</feature>
<organism evidence="7 8">
    <name type="scientific">Pseudopedobacter beijingensis</name>
    <dbReference type="NCBI Taxonomy" id="1207056"/>
    <lineage>
        <taxon>Bacteria</taxon>
        <taxon>Pseudomonadati</taxon>
        <taxon>Bacteroidota</taxon>
        <taxon>Sphingobacteriia</taxon>
        <taxon>Sphingobacteriales</taxon>
        <taxon>Sphingobacteriaceae</taxon>
        <taxon>Pseudopedobacter</taxon>
    </lineage>
</organism>
<evidence type="ECO:0000313" key="7">
    <source>
        <dbReference type="EMBL" id="MFD1629799.1"/>
    </source>
</evidence>
<dbReference type="Proteomes" id="UP001597118">
    <property type="component" value="Unassembled WGS sequence"/>
</dbReference>
<dbReference type="Pfam" id="PF02656">
    <property type="entry name" value="DUF202"/>
    <property type="match status" value="1"/>
</dbReference>
<gene>
    <name evidence="7" type="ORF">ACFSAH_07925</name>
</gene>
<comment type="caution">
    <text evidence="7">The sequence shown here is derived from an EMBL/GenBank/DDBJ whole genome shotgun (WGS) entry which is preliminary data.</text>
</comment>
<feature type="transmembrane region" description="Helical" evidence="5">
    <location>
        <begin position="29"/>
        <end position="52"/>
    </location>
</feature>
<evidence type="ECO:0000313" key="8">
    <source>
        <dbReference type="Proteomes" id="UP001597118"/>
    </source>
</evidence>
<evidence type="ECO:0000259" key="6">
    <source>
        <dbReference type="Pfam" id="PF02656"/>
    </source>
</evidence>
<feature type="transmembrane region" description="Helical" evidence="5">
    <location>
        <begin position="64"/>
        <end position="85"/>
    </location>
</feature>
<evidence type="ECO:0000256" key="1">
    <source>
        <dbReference type="ARBA" id="ARBA00004127"/>
    </source>
</evidence>
<evidence type="ECO:0000256" key="5">
    <source>
        <dbReference type="SAM" id="Phobius"/>
    </source>
</evidence>
<keyword evidence="4 5" id="KW-0472">Membrane</keyword>
<protein>
    <submittedName>
        <fullName evidence="7">DUF202 domain-containing protein</fullName>
    </submittedName>
</protein>
<reference evidence="8" key="1">
    <citation type="journal article" date="2019" name="Int. J. Syst. Evol. Microbiol.">
        <title>The Global Catalogue of Microorganisms (GCM) 10K type strain sequencing project: providing services to taxonomists for standard genome sequencing and annotation.</title>
        <authorList>
            <consortium name="The Broad Institute Genomics Platform"/>
            <consortium name="The Broad Institute Genome Sequencing Center for Infectious Disease"/>
            <person name="Wu L."/>
            <person name="Ma J."/>
        </authorList>
    </citation>
    <scope>NUCLEOTIDE SEQUENCE [LARGE SCALE GENOMIC DNA]</scope>
    <source>
        <strain evidence="8">CCUG 53762</strain>
    </source>
</reference>
<dbReference type="EMBL" id="JBHUDG010000012">
    <property type="protein sequence ID" value="MFD1629799.1"/>
    <property type="molecule type" value="Genomic_DNA"/>
</dbReference>
<evidence type="ECO:0000256" key="3">
    <source>
        <dbReference type="ARBA" id="ARBA00022989"/>
    </source>
</evidence>
<comment type="subcellular location">
    <subcellularLocation>
        <location evidence="1">Endomembrane system</location>
        <topology evidence="1">Multi-pass membrane protein</topology>
    </subcellularLocation>
</comment>
<accession>A0ABW4ICT8</accession>
<evidence type="ECO:0000256" key="4">
    <source>
        <dbReference type="ARBA" id="ARBA00023136"/>
    </source>
</evidence>
<proteinExistence type="predicted"/>
<name>A0ABW4ICT8_9SPHI</name>